<accession>A0A9P6KYV1</accession>
<keyword evidence="1" id="KW-0175">Coiled coil</keyword>
<keyword evidence="6" id="KW-1185">Reference proteome</keyword>
<feature type="compositionally biased region" description="Polar residues" evidence="2">
    <location>
        <begin position="400"/>
        <end position="414"/>
    </location>
</feature>
<evidence type="ECO:0000256" key="3">
    <source>
        <dbReference type="SAM" id="Phobius"/>
    </source>
</evidence>
<feature type="signal peptide" evidence="4">
    <location>
        <begin position="1"/>
        <end position="18"/>
    </location>
</feature>
<feature type="compositionally biased region" description="Basic and acidic residues" evidence="2">
    <location>
        <begin position="467"/>
        <end position="476"/>
    </location>
</feature>
<feature type="compositionally biased region" description="Basic and acidic residues" evidence="2">
    <location>
        <begin position="165"/>
        <end position="174"/>
    </location>
</feature>
<feature type="chain" id="PRO_5040335672" evidence="4">
    <location>
        <begin position="19"/>
        <end position="509"/>
    </location>
</feature>
<name>A0A9P6KYV1_9MICR</name>
<feature type="coiled-coil region" evidence="1">
    <location>
        <begin position="275"/>
        <end position="312"/>
    </location>
</feature>
<dbReference type="EMBL" id="SBJO01000215">
    <property type="protein sequence ID" value="KAF9762081.1"/>
    <property type="molecule type" value="Genomic_DNA"/>
</dbReference>
<feature type="compositionally biased region" description="Basic and acidic residues" evidence="2">
    <location>
        <begin position="430"/>
        <end position="440"/>
    </location>
</feature>
<keyword evidence="3" id="KW-1133">Transmembrane helix</keyword>
<evidence type="ECO:0000313" key="5">
    <source>
        <dbReference type="EMBL" id="KAF9762081.1"/>
    </source>
</evidence>
<feature type="region of interest" description="Disordered" evidence="2">
    <location>
        <begin position="372"/>
        <end position="440"/>
    </location>
</feature>
<evidence type="ECO:0000256" key="4">
    <source>
        <dbReference type="SAM" id="SignalP"/>
    </source>
</evidence>
<evidence type="ECO:0000313" key="6">
    <source>
        <dbReference type="Proteomes" id="UP000740883"/>
    </source>
</evidence>
<protein>
    <submittedName>
        <fullName evidence="5">Uncharacterized protein</fullName>
    </submittedName>
</protein>
<feature type="region of interest" description="Disordered" evidence="2">
    <location>
        <begin position="454"/>
        <end position="476"/>
    </location>
</feature>
<keyword evidence="3" id="KW-0472">Membrane</keyword>
<feature type="compositionally biased region" description="Polar residues" evidence="2">
    <location>
        <begin position="372"/>
        <end position="386"/>
    </location>
</feature>
<evidence type="ECO:0000256" key="2">
    <source>
        <dbReference type="SAM" id="MobiDB-lite"/>
    </source>
</evidence>
<proteinExistence type="predicted"/>
<dbReference type="AlphaFoldDB" id="A0A9P6KYV1"/>
<feature type="transmembrane region" description="Helical" evidence="3">
    <location>
        <begin position="486"/>
        <end position="508"/>
    </location>
</feature>
<comment type="caution">
    <text evidence="5">The sequence shown here is derived from an EMBL/GenBank/DDBJ whole genome shotgun (WGS) entry which is preliminary data.</text>
</comment>
<sequence>MNSNSIFILAAIFSIIRSSVDLDYKNVSFYLVDSQEVSVSKPTITTPENFNIADLTVEKVEEKIFIEKNPIVKRFQFKENLLYYFISMHVSAENKVGFVSDLKLVINGEEMNLGKLVFAKTEENVDLDNFEGVEESAKYEIFNIENVSTKTMLVFVPKELISREESSLPDHENKNNQQNTKNNNEFKSQLSSVEELSKENEDEEVTPIVQKLDEASKDIQKSGEPTPFEILDTTVEQLETTFVEQANKEQLNAPVADENKEQNTIQQLNAPVADENKEQNIIQQLNATVADENKEQNTIQQLNATVADENKEQNTIQQLNAPVADENKEQNTIQQLNAPVDDENKEQNIIQQLNATVDDENKEQNTIQQLNAPSRSLLKQISNNSPPDAKNTTEEPEEYFSTNEELPSQKSNDANLKKDGTEVNTTENGKTVENDKTNENLKTDKDNLVEIKTSKIFNGDQPPADQPKNENKATPKTEKKYNKMEIALWTVFTICIVLIIISICLWSFK</sequence>
<feature type="coiled-coil region" evidence="1">
    <location>
        <begin position="343"/>
        <end position="370"/>
    </location>
</feature>
<reference evidence="5 6" key="1">
    <citation type="journal article" date="2020" name="Genome Biol. Evol.">
        <title>Comparative genomics of strictly vertically transmitted, feminizing microsporidia endosymbionts of amphipod crustaceans.</title>
        <authorList>
            <person name="Cormier A."/>
            <person name="Chebbi M.A."/>
            <person name="Giraud I."/>
            <person name="Wattier R."/>
            <person name="Teixeira M."/>
            <person name="Gilbert C."/>
            <person name="Rigaud T."/>
            <person name="Cordaux R."/>
        </authorList>
    </citation>
    <scope>NUCLEOTIDE SEQUENCE [LARGE SCALE GENOMIC DNA]</scope>
    <source>
        <strain evidence="5 6">Ou3-Ou53</strain>
    </source>
</reference>
<feature type="compositionally biased region" description="Polar residues" evidence="2">
    <location>
        <begin position="185"/>
        <end position="194"/>
    </location>
</feature>
<dbReference type="Proteomes" id="UP000740883">
    <property type="component" value="Unassembled WGS sequence"/>
</dbReference>
<gene>
    <name evidence="5" type="ORF">NGRA_2232</name>
</gene>
<keyword evidence="4" id="KW-0732">Signal</keyword>
<organism evidence="5 6">
    <name type="scientific">Nosema granulosis</name>
    <dbReference type="NCBI Taxonomy" id="83296"/>
    <lineage>
        <taxon>Eukaryota</taxon>
        <taxon>Fungi</taxon>
        <taxon>Fungi incertae sedis</taxon>
        <taxon>Microsporidia</taxon>
        <taxon>Nosematidae</taxon>
        <taxon>Nosema</taxon>
    </lineage>
</organism>
<evidence type="ECO:0000256" key="1">
    <source>
        <dbReference type="SAM" id="Coils"/>
    </source>
</evidence>
<keyword evidence="3" id="KW-0812">Transmembrane</keyword>
<feature type="region of interest" description="Disordered" evidence="2">
    <location>
        <begin position="165"/>
        <end position="205"/>
    </location>
</feature>